<dbReference type="AlphaFoldDB" id="A0A235BRR8"/>
<proteinExistence type="predicted"/>
<dbReference type="Proteomes" id="UP000215215">
    <property type="component" value="Unassembled WGS sequence"/>
</dbReference>
<dbReference type="Pfam" id="PF13366">
    <property type="entry name" value="PDDEXK_3"/>
    <property type="match status" value="1"/>
</dbReference>
<organism evidence="1 2">
    <name type="scientific">candidate division WOR-3 bacterium JGI_Cruoil_03_44_89</name>
    <dbReference type="NCBI Taxonomy" id="1973748"/>
    <lineage>
        <taxon>Bacteria</taxon>
        <taxon>Bacteria division WOR-3</taxon>
    </lineage>
</organism>
<dbReference type="InterPro" id="IPR026350">
    <property type="entry name" value="GxxExxY"/>
</dbReference>
<sequence length="153" mass="17728">MDCENHTCLPSGREIFYRVYNKLGYGFLEKVYENALMIEFKKEGIPTKAQAPIKVYYDNGEIIGEYCADILVDDKVIVEIKATKKLVEENEAQLLNYLRATDIEVGLLFNFGPEPEIRRKAFDNRRKRNIKNLGNPCLTAGRCVYLRPKKLHH</sequence>
<accession>A0A235BRR8</accession>
<reference evidence="1 2" key="1">
    <citation type="submission" date="2017-07" db="EMBL/GenBank/DDBJ databases">
        <title>Recovery of genomes from metagenomes via a dereplication, aggregation, and scoring strategy.</title>
        <authorList>
            <person name="Sieber C.M."/>
            <person name="Probst A.J."/>
            <person name="Sharrar A."/>
            <person name="Thomas B.C."/>
            <person name="Hess M."/>
            <person name="Tringe S.G."/>
            <person name="Banfield J.F."/>
        </authorList>
    </citation>
    <scope>NUCLEOTIDE SEQUENCE [LARGE SCALE GENOMIC DNA]</scope>
    <source>
        <strain evidence="1">JGI_Cruoil_03_44_89</strain>
    </source>
</reference>
<evidence type="ECO:0008006" key="3">
    <source>
        <dbReference type="Google" id="ProtNLM"/>
    </source>
</evidence>
<evidence type="ECO:0000313" key="1">
    <source>
        <dbReference type="EMBL" id="OYD14911.1"/>
    </source>
</evidence>
<name>A0A235BRR8_UNCW3</name>
<dbReference type="EMBL" id="NOZQ01000152">
    <property type="protein sequence ID" value="OYD14911.1"/>
    <property type="molecule type" value="Genomic_DNA"/>
</dbReference>
<evidence type="ECO:0000313" key="2">
    <source>
        <dbReference type="Proteomes" id="UP000215215"/>
    </source>
</evidence>
<comment type="caution">
    <text evidence="1">The sequence shown here is derived from an EMBL/GenBank/DDBJ whole genome shotgun (WGS) entry which is preliminary data.</text>
</comment>
<dbReference type="NCBIfam" id="TIGR04256">
    <property type="entry name" value="GxxExxY"/>
    <property type="match status" value="1"/>
</dbReference>
<protein>
    <recommendedName>
        <fullName evidence="3">GxxExxY protein</fullName>
    </recommendedName>
</protein>
<gene>
    <name evidence="1" type="ORF">CH333_06960</name>
</gene>